<gene>
    <name evidence="2" type="ORF">DERYTH_LOCUS20521</name>
</gene>
<name>A0A9N9NYX9_9GLOM</name>
<dbReference type="EMBL" id="CAJVPY010024323">
    <property type="protein sequence ID" value="CAG8786518.1"/>
    <property type="molecule type" value="Genomic_DNA"/>
</dbReference>
<feature type="non-terminal residue" evidence="2">
    <location>
        <position position="92"/>
    </location>
</feature>
<accession>A0A9N9NYX9</accession>
<sequence length="92" mass="10260">MDSVIKPTKCCYFVPLKVGVIIITLFWPIESIVLIIYFTSIIKNERLLLFLVCIIVASSVLLDTFGIIGIALFSNHDIASWIIANAVDFILS</sequence>
<reference evidence="2" key="1">
    <citation type="submission" date="2021-06" db="EMBL/GenBank/DDBJ databases">
        <authorList>
            <person name="Kallberg Y."/>
            <person name="Tangrot J."/>
            <person name="Rosling A."/>
        </authorList>
    </citation>
    <scope>NUCLEOTIDE SEQUENCE</scope>
    <source>
        <strain evidence="2">MA453B</strain>
    </source>
</reference>
<feature type="transmembrane region" description="Helical" evidence="1">
    <location>
        <begin position="47"/>
        <end position="73"/>
    </location>
</feature>
<evidence type="ECO:0000313" key="2">
    <source>
        <dbReference type="EMBL" id="CAG8786518.1"/>
    </source>
</evidence>
<comment type="caution">
    <text evidence="2">The sequence shown here is derived from an EMBL/GenBank/DDBJ whole genome shotgun (WGS) entry which is preliminary data.</text>
</comment>
<feature type="transmembrane region" description="Helical" evidence="1">
    <location>
        <begin position="20"/>
        <end position="40"/>
    </location>
</feature>
<keyword evidence="1" id="KW-0472">Membrane</keyword>
<keyword evidence="1" id="KW-0812">Transmembrane</keyword>
<keyword evidence="1" id="KW-1133">Transmembrane helix</keyword>
<keyword evidence="3" id="KW-1185">Reference proteome</keyword>
<proteinExistence type="predicted"/>
<dbReference type="Proteomes" id="UP000789405">
    <property type="component" value="Unassembled WGS sequence"/>
</dbReference>
<evidence type="ECO:0000313" key="3">
    <source>
        <dbReference type="Proteomes" id="UP000789405"/>
    </source>
</evidence>
<dbReference type="AlphaFoldDB" id="A0A9N9NYX9"/>
<evidence type="ECO:0000256" key="1">
    <source>
        <dbReference type="SAM" id="Phobius"/>
    </source>
</evidence>
<organism evidence="2 3">
    <name type="scientific">Dentiscutata erythropus</name>
    <dbReference type="NCBI Taxonomy" id="1348616"/>
    <lineage>
        <taxon>Eukaryota</taxon>
        <taxon>Fungi</taxon>
        <taxon>Fungi incertae sedis</taxon>
        <taxon>Mucoromycota</taxon>
        <taxon>Glomeromycotina</taxon>
        <taxon>Glomeromycetes</taxon>
        <taxon>Diversisporales</taxon>
        <taxon>Gigasporaceae</taxon>
        <taxon>Dentiscutata</taxon>
    </lineage>
</organism>
<dbReference type="OrthoDB" id="2354286at2759"/>
<protein>
    <submittedName>
        <fullName evidence="2">19697_t:CDS:1</fullName>
    </submittedName>
</protein>